<feature type="compositionally biased region" description="Polar residues" evidence="1">
    <location>
        <begin position="75"/>
        <end position="90"/>
    </location>
</feature>
<gene>
    <name evidence="2" type="ORF">VNO78_07385</name>
</gene>
<dbReference type="EMBL" id="JAYMYS010000002">
    <property type="protein sequence ID" value="KAK7405776.1"/>
    <property type="molecule type" value="Genomic_DNA"/>
</dbReference>
<evidence type="ECO:0000313" key="3">
    <source>
        <dbReference type="Proteomes" id="UP001386955"/>
    </source>
</evidence>
<feature type="region of interest" description="Disordered" evidence="1">
    <location>
        <begin position="75"/>
        <end position="101"/>
    </location>
</feature>
<accession>A0AAN9STC6</accession>
<evidence type="ECO:0000313" key="2">
    <source>
        <dbReference type="EMBL" id="KAK7405776.1"/>
    </source>
</evidence>
<dbReference type="AlphaFoldDB" id="A0AAN9STC6"/>
<dbReference type="Proteomes" id="UP001386955">
    <property type="component" value="Unassembled WGS sequence"/>
</dbReference>
<comment type="caution">
    <text evidence="2">The sequence shown here is derived from an EMBL/GenBank/DDBJ whole genome shotgun (WGS) entry which is preliminary data.</text>
</comment>
<evidence type="ECO:0000256" key="1">
    <source>
        <dbReference type="SAM" id="MobiDB-lite"/>
    </source>
</evidence>
<organism evidence="2 3">
    <name type="scientific">Psophocarpus tetragonolobus</name>
    <name type="common">Winged bean</name>
    <name type="synonym">Dolichos tetragonolobus</name>
    <dbReference type="NCBI Taxonomy" id="3891"/>
    <lineage>
        <taxon>Eukaryota</taxon>
        <taxon>Viridiplantae</taxon>
        <taxon>Streptophyta</taxon>
        <taxon>Embryophyta</taxon>
        <taxon>Tracheophyta</taxon>
        <taxon>Spermatophyta</taxon>
        <taxon>Magnoliopsida</taxon>
        <taxon>eudicotyledons</taxon>
        <taxon>Gunneridae</taxon>
        <taxon>Pentapetalae</taxon>
        <taxon>rosids</taxon>
        <taxon>fabids</taxon>
        <taxon>Fabales</taxon>
        <taxon>Fabaceae</taxon>
        <taxon>Papilionoideae</taxon>
        <taxon>50 kb inversion clade</taxon>
        <taxon>NPAAA clade</taxon>
        <taxon>indigoferoid/millettioid clade</taxon>
        <taxon>Phaseoleae</taxon>
        <taxon>Psophocarpus</taxon>
    </lineage>
</organism>
<proteinExistence type="predicted"/>
<sequence length="101" mass="11506">MLGLLSNLSFLDFDFNPRLFYHHNKSEVFVCKILLRTTSGGYKCCEWFQLDKVCLGPFRNVSCQDNYIKHNHFKTNPVSKNPLASETSGLTGKPPFDLSTS</sequence>
<reference evidence="2 3" key="1">
    <citation type="submission" date="2024-01" db="EMBL/GenBank/DDBJ databases">
        <title>The genomes of 5 underutilized Papilionoideae crops provide insights into root nodulation and disease resistanc.</title>
        <authorList>
            <person name="Jiang F."/>
        </authorList>
    </citation>
    <scope>NUCLEOTIDE SEQUENCE [LARGE SCALE GENOMIC DNA]</scope>
    <source>
        <strain evidence="2">DUOXIRENSHENG_FW03</strain>
        <tissue evidence="2">Leaves</tissue>
    </source>
</reference>
<protein>
    <submittedName>
        <fullName evidence="2">Uncharacterized protein</fullName>
    </submittedName>
</protein>
<name>A0AAN9STC6_PSOTE</name>
<keyword evidence="3" id="KW-1185">Reference proteome</keyword>